<keyword evidence="1" id="KW-1133">Transmembrane helix</keyword>
<keyword evidence="3" id="KW-1185">Reference proteome</keyword>
<evidence type="ECO:0000313" key="3">
    <source>
        <dbReference type="Proteomes" id="UP001177592"/>
    </source>
</evidence>
<accession>A0ABY8NZ71</accession>
<evidence type="ECO:0000313" key="2">
    <source>
        <dbReference type="EMBL" id="WGM09009.1"/>
    </source>
</evidence>
<organism evidence="2 3">
    <name type="scientific">Arsenophonus nasoniae</name>
    <name type="common">son-killer infecting Nasonia vitripennis</name>
    <dbReference type="NCBI Taxonomy" id="638"/>
    <lineage>
        <taxon>Bacteria</taxon>
        <taxon>Pseudomonadati</taxon>
        <taxon>Pseudomonadota</taxon>
        <taxon>Gammaproteobacteria</taxon>
        <taxon>Enterobacterales</taxon>
        <taxon>Morganellaceae</taxon>
        <taxon>Arsenophonus</taxon>
    </lineage>
</organism>
<keyword evidence="1" id="KW-0472">Membrane</keyword>
<geneLocation type="plasmid" evidence="2 3">
    <name>paNv_CAN12</name>
</geneLocation>
<dbReference type="EMBL" id="CP123535">
    <property type="protein sequence ID" value="WGM09009.1"/>
    <property type="molecule type" value="Genomic_DNA"/>
</dbReference>
<proteinExistence type="predicted"/>
<sequence length="44" mass="5202">MNWVYALTNRTITKGWSRNKKMWVQACCLMGGLLMFKILHWTIG</sequence>
<name>A0ABY8NZ71_9GAMM</name>
<keyword evidence="2" id="KW-0614">Plasmid</keyword>
<feature type="transmembrane region" description="Helical" evidence="1">
    <location>
        <begin position="22"/>
        <end position="43"/>
    </location>
</feature>
<keyword evidence="1" id="KW-0812">Transmembrane</keyword>
<dbReference type="Proteomes" id="UP001177592">
    <property type="component" value="Plasmid paNv_CAN12"/>
</dbReference>
<protein>
    <submittedName>
        <fullName evidence="2">Uncharacterized protein</fullName>
    </submittedName>
</protein>
<gene>
    <name evidence="2" type="ORF">QE258_27255</name>
</gene>
<evidence type="ECO:0000256" key="1">
    <source>
        <dbReference type="SAM" id="Phobius"/>
    </source>
</evidence>
<dbReference type="RefSeq" id="WP_280632659.1">
    <property type="nucleotide sequence ID" value="NZ_CP123535.1"/>
</dbReference>
<reference evidence="2" key="1">
    <citation type="submission" date="2023-04" db="EMBL/GenBank/DDBJ databases">
        <title>Genome dynamics across the evolutionary transition to endosymbiosis.</title>
        <authorList>
            <person name="Siozios S."/>
            <person name="Nadal-Jimenez P."/>
            <person name="Azagi T."/>
            <person name="Sprong H."/>
            <person name="Frost C.L."/>
            <person name="Parratt S.R."/>
            <person name="Taylor G."/>
            <person name="Brettell L."/>
            <person name="Lew K.C."/>
            <person name="Croft L."/>
            <person name="King K.C."/>
            <person name="Brockhurst M.A."/>
            <person name="Hypsa V."/>
            <person name="Novakova E."/>
            <person name="Darby A.C."/>
            <person name="Hurst G.D.D."/>
        </authorList>
    </citation>
    <scope>NUCLEOTIDE SEQUENCE</scope>
    <source>
        <strain evidence="2">ANv_CAN</strain>
        <plasmid evidence="2">paNv_CAN12</plasmid>
    </source>
</reference>